<gene>
    <name evidence="1" type="ORF">WG66_9463</name>
</gene>
<evidence type="ECO:0000313" key="1">
    <source>
        <dbReference type="EMBL" id="KTB37955.1"/>
    </source>
</evidence>
<dbReference type="EMBL" id="LATX01001797">
    <property type="protein sequence ID" value="KTB37955.1"/>
    <property type="molecule type" value="Genomic_DNA"/>
</dbReference>
<evidence type="ECO:0000313" key="2">
    <source>
        <dbReference type="Proteomes" id="UP000054988"/>
    </source>
</evidence>
<sequence>MMPPPWAHDAHPVSPPLSGFIAKNTLKLIF</sequence>
<reference evidence="1 2" key="1">
    <citation type="submission" date="2015-12" db="EMBL/GenBank/DDBJ databases">
        <title>Draft genome sequence of Moniliophthora roreri, the causal agent of frosty pod rot of cacao.</title>
        <authorList>
            <person name="Aime M.C."/>
            <person name="Diaz-Valderrama J.R."/>
            <person name="Kijpornyongpan T."/>
            <person name="Phillips-Mora W."/>
        </authorList>
    </citation>
    <scope>NUCLEOTIDE SEQUENCE [LARGE SCALE GENOMIC DNA]</scope>
    <source>
        <strain evidence="1 2">MCA 2952</strain>
    </source>
</reference>
<comment type="caution">
    <text evidence="1">The sequence shown here is derived from an EMBL/GenBank/DDBJ whole genome shotgun (WGS) entry which is preliminary data.</text>
</comment>
<proteinExistence type="predicted"/>
<dbReference type="AlphaFoldDB" id="A0A0W0FNP1"/>
<dbReference type="Proteomes" id="UP000054988">
    <property type="component" value="Unassembled WGS sequence"/>
</dbReference>
<name>A0A0W0FNP1_MONRR</name>
<organism evidence="1 2">
    <name type="scientific">Moniliophthora roreri</name>
    <name type="common">Frosty pod rot fungus</name>
    <name type="synonym">Monilia roreri</name>
    <dbReference type="NCBI Taxonomy" id="221103"/>
    <lineage>
        <taxon>Eukaryota</taxon>
        <taxon>Fungi</taxon>
        <taxon>Dikarya</taxon>
        <taxon>Basidiomycota</taxon>
        <taxon>Agaricomycotina</taxon>
        <taxon>Agaricomycetes</taxon>
        <taxon>Agaricomycetidae</taxon>
        <taxon>Agaricales</taxon>
        <taxon>Marasmiineae</taxon>
        <taxon>Marasmiaceae</taxon>
        <taxon>Moniliophthora</taxon>
    </lineage>
</organism>
<accession>A0A0W0FNP1</accession>
<protein>
    <submittedName>
        <fullName evidence="1">Uncharacterized protein</fullName>
    </submittedName>
</protein>